<dbReference type="Proteomes" id="UP000434957">
    <property type="component" value="Unassembled WGS sequence"/>
</dbReference>
<keyword evidence="6" id="KW-0843">Virulence</keyword>
<evidence type="ECO:0000313" key="13">
    <source>
        <dbReference type="Proteomes" id="UP000434957"/>
    </source>
</evidence>
<keyword evidence="4" id="KW-0964">Secreted</keyword>
<protein>
    <recommendedName>
        <fullName evidence="8">RxLR effector PexRD54 WY domain-containing protein</fullName>
    </recommendedName>
</protein>
<evidence type="ECO:0000313" key="14">
    <source>
        <dbReference type="Proteomes" id="UP000435112"/>
    </source>
</evidence>
<dbReference type="Pfam" id="PF22748">
    <property type="entry name" value="PexRD54_WY"/>
    <property type="match status" value="2"/>
</dbReference>
<name>A0A6A3I9R8_9STRA</name>
<sequence>MRVIYAVLLAAVVVARVDAFLEATDLAMVKPSANHHEVTLPTKRLLRTQETGDDEYEERAGGIPVSAVEKAKAIITPAASTEKLKTWLNSGKSLDDVFVRLKLDKAKDQILSSPQFTNWLNYADDLTSKAGKEASAIATLTTQYGDEALAKIIIAAKKIEGTKAVATRLEAEQMQSWLAAGSTADDVFKLLKLDKAGDDVLTSPLFNTWSMYMQIFNKENPAKKTTLYATLATHYSDDVLARMVESAKKVKTTAGTAKRVEATQIQSWLGRKQTPDNVFKLLKLDSAGDDVLANPALNTWATYLNTFNKENPDKKTTMIATLTANYGDEGVSRMLDAAKKVETTKSIATNLETAQIQQWLSTGKYPASIFTRLNLDKAGDDLLPSPLFTTFTKFTDAYHAKNPRVLMTTGSIVNAYYDDLSVVKMILAGDKIPSSADAAKRMEGVLFKEWMAAPRSSGYWRKTQLVFFLPVIYQREQS</sequence>
<dbReference type="InterPro" id="IPR031825">
    <property type="entry name" value="RXLR"/>
</dbReference>
<dbReference type="EMBL" id="QXFT01002775">
    <property type="protein sequence ID" value="KAE9293318.1"/>
    <property type="molecule type" value="Genomic_DNA"/>
</dbReference>
<feature type="signal peptide" evidence="7">
    <location>
        <begin position="1"/>
        <end position="19"/>
    </location>
</feature>
<evidence type="ECO:0000313" key="10">
    <source>
        <dbReference type="EMBL" id="KAE8978841.1"/>
    </source>
</evidence>
<reference evidence="12 14" key="1">
    <citation type="submission" date="2018-09" db="EMBL/GenBank/DDBJ databases">
        <title>Genomic investigation of the strawberry pathogen Phytophthora fragariae indicates pathogenicity is determined by transcriptional variation in three key races.</title>
        <authorList>
            <person name="Adams T.M."/>
            <person name="Armitage A.D."/>
            <person name="Sobczyk M.K."/>
            <person name="Bates H.J."/>
            <person name="Dunwell J.M."/>
            <person name="Nellist C.F."/>
            <person name="Harrison R.J."/>
        </authorList>
    </citation>
    <scope>NUCLEOTIDE SEQUENCE [LARGE SCALE GENOMIC DNA]</scope>
    <source>
        <strain evidence="10 12">SCRP249</strain>
        <strain evidence="9 14">SCRP324</strain>
        <strain evidence="11 13">SCRP333</strain>
    </source>
</reference>
<organism evidence="10 12">
    <name type="scientific">Phytophthora rubi</name>
    <dbReference type="NCBI Taxonomy" id="129364"/>
    <lineage>
        <taxon>Eukaryota</taxon>
        <taxon>Sar</taxon>
        <taxon>Stramenopiles</taxon>
        <taxon>Oomycota</taxon>
        <taxon>Peronosporomycetes</taxon>
        <taxon>Peronosporales</taxon>
        <taxon>Peronosporaceae</taxon>
        <taxon>Phytophthora</taxon>
    </lineage>
</organism>
<keyword evidence="5 7" id="KW-0732">Signal</keyword>
<dbReference type="EMBL" id="QXFU01005613">
    <property type="protein sequence ID" value="KAE8963698.1"/>
    <property type="molecule type" value="Genomic_DNA"/>
</dbReference>
<evidence type="ECO:0000313" key="9">
    <source>
        <dbReference type="EMBL" id="KAE8963698.1"/>
    </source>
</evidence>
<comment type="similarity">
    <text evidence="3">Belongs to the RxLR effector family.</text>
</comment>
<accession>A0A6A3I9R8</accession>
<keyword evidence="13" id="KW-1185">Reference proteome</keyword>
<dbReference type="EMBL" id="QXFV01003213">
    <property type="protein sequence ID" value="KAE8978841.1"/>
    <property type="molecule type" value="Genomic_DNA"/>
</dbReference>
<dbReference type="OrthoDB" id="90111at2759"/>
<evidence type="ECO:0000256" key="2">
    <source>
        <dbReference type="ARBA" id="ARBA00004613"/>
    </source>
</evidence>
<evidence type="ECO:0000256" key="1">
    <source>
        <dbReference type="ARBA" id="ARBA00004340"/>
    </source>
</evidence>
<dbReference type="Proteomes" id="UP000429607">
    <property type="component" value="Unassembled WGS sequence"/>
</dbReference>
<evidence type="ECO:0000313" key="12">
    <source>
        <dbReference type="Proteomes" id="UP000429607"/>
    </source>
</evidence>
<comment type="caution">
    <text evidence="10">The sequence shown here is derived from an EMBL/GenBank/DDBJ whole genome shotgun (WGS) entry which is preliminary data.</text>
</comment>
<evidence type="ECO:0000256" key="6">
    <source>
        <dbReference type="ARBA" id="ARBA00023026"/>
    </source>
</evidence>
<dbReference type="GO" id="GO:0043657">
    <property type="term" value="C:host cell"/>
    <property type="evidence" value="ECO:0007669"/>
    <property type="project" value="UniProtKB-SubCell"/>
</dbReference>
<evidence type="ECO:0000256" key="4">
    <source>
        <dbReference type="ARBA" id="ARBA00022525"/>
    </source>
</evidence>
<evidence type="ECO:0000256" key="3">
    <source>
        <dbReference type="ARBA" id="ARBA00010400"/>
    </source>
</evidence>
<feature type="chain" id="PRO_5036379716" description="RxLR effector PexRD54 WY domain-containing protein" evidence="7">
    <location>
        <begin position="20"/>
        <end position="478"/>
    </location>
</feature>
<dbReference type="GO" id="GO:0005576">
    <property type="term" value="C:extracellular region"/>
    <property type="evidence" value="ECO:0007669"/>
    <property type="project" value="UniProtKB-SubCell"/>
</dbReference>
<evidence type="ECO:0000256" key="7">
    <source>
        <dbReference type="SAM" id="SignalP"/>
    </source>
</evidence>
<dbReference type="AlphaFoldDB" id="A0A6A3I9R8"/>
<proteinExistence type="inferred from homology"/>
<gene>
    <name evidence="10" type="ORF">PR001_g24727</name>
    <name evidence="9" type="ORF">PR002_g29207</name>
    <name evidence="11" type="ORF">PR003_g24535</name>
</gene>
<feature type="domain" description="RxLR effector PexRD54 WY" evidence="8">
    <location>
        <begin position="264"/>
        <end position="303"/>
    </location>
</feature>
<dbReference type="InterPro" id="IPR054463">
    <property type="entry name" value="PexRD54_WY"/>
</dbReference>
<evidence type="ECO:0000313" key="11">
    <source>
        <dbReference type="EMBL" id="KAE9293318.1"/>
    </source>
</evidence>
<comment type="subcellular location">
    <subcellularLocation>
        <location evidence="1">Host cell</location>
    </subcellularLocation>
    <subcellularLocation>
        <location evidence="2">Secreted</location>
    </subcellularLocation>
</comment>
<feature type="domain" description="RxLR effector PexRD54 WY" evidence="8">
    <location>
        <begin position="172"/>
        <end position="212"/>
    </location>
</feature>
<evidence type="ECO:0000259" key="8">
    <source>
        <dbReference type="Pfam" id="PF22748"/>
    </source>
</evidence>
<dbReference type="Pfam" id="PF16810">
    <property type="entry name" value="RXLR"/>
    <property type="match status" value="1"/>
</dbReference>
<evidence type="ECO:0000256" key="5">
    <source>
        <dbReference type="ARBA" id="ARBA00022729"/>
    </source>
</evidence>
<dbReference type="Proteomes" id="UP000435112">
    <property type="component" value="Unassembled WGS sequence"/>
</dbReference>